<comment type="caution">
    <text evidence="1">The sequence shown here is derived from an EMBL/GenBank/DDBJ whole genome shotgun (WGS) entry which is preliminary data.</text>
</comment>
<organism evidence="1 2">
    <name type="scientific">Natronocalculus amylovorans</name>
    <dbReference type="NCBI Taxonomy" id="2917812"/>
    <lineage>
        <taxon>Archaea</taxon>
        <taxon>Methanobacteriati</taxon>
        <taxon>Methanobacteriota</taxon>
        <taxon>Stenosarchaea group</taxon>
        <taxon>Halobacteria</taxon>
        <taxon>Halobacteriales</taxon>
        <taxon>Haloferacaceae</taxon>
        <taxon>Natronocalculus</taxon>
    </lineage>
</organism>
<proteinExistence type="predicted"/>
<reference evidence="1" key="1">
    <citation type="journal article" date="2022" name="Syst. Appl. Microbiol.">
        <title>Natronocalculus amylovorans gen. nov., sp. nov., and Natranaeroarchaeum aerophilus sp. nov., dominant culturable amylolytic natronoarchaea from hypersaline soda lakes in southwestern Siberia.</title>
        <authorList>
            <person name="Sorokin D.Y."/>
            <person name="Elcheninov A.G."/>
            <person name="Khizhniak T.V."/>
            <person name="Koenen M."/>
            <person name="Bale N.J."/>
            <person name="Damste J.S.S."/>
            <person name="Kublanov I.V."/>
        </authorList>
    </citation>
    <scope>NUCLEOTIDE SEQUENCE</scope>
    <source>
        <strain evidence="1">AArc-St2</strain>
    </source>
</reference>
<evidence type="ECO:0000313" key="2">
    <source>
        <dbReference type="Proteomes" id="UP001203207"/>
    </source>
</evidence>
<gene>
    <name evidence="1" type="ORF">AArcSt2_00550</name>
</gene>
<protein>
    <submittedName>
        <fullName evidence="1">Uncharacterized protein</fullName>
    </submittedName>
</protein>
<dbReference type="Proteomes" id="UP001203207">
    <property type="component" value="Unassembled WGS sequence"/>
</dbReference>
<reference evidence="1" key="2">
    <citation type="submission" date="2022-02" db="EMBL/GenBank/DDBJ databases">
        <authorList>
            <person name="Elcheninov A.G."/>
            <person name="Sorokin D.Y."/>
            <person name="Kublanov I.V."/>
        </authorList>
    </citation>
    <scope>NUCLEOTIDE SEQUENCE</scope>
    <source>
        <strain evidence="1">AArc-St2</strain>
    </source>
</reference>
<name>A0AAE3FU65_9EURY</name>
<dbReference type="EMBL" id="JAKRVX010000001">
    <property type="protein sequence ID" value="MCL9815424.1"/>
    <property type="molecule type" value="Genomic_DNA"/>
</dbReference>
<sequence length="71" mass="7683">MTNITAKRAIDQAFRFRENVDATLTTVHAEDCGRAAIYSGTDSCIAYGGVTLDNVGAEVVTDGEIREWKTS</sequence>
<accession>A0AAE3FU65</accession>
<keyword evidence="2" id="KW-1185">Reference proteome</keyword>
<evidence type="ECO:0000313" key="1">
    <source>
        <dbReference type="EMBL" id="MCL9815424.1"/>
    </source>
</evidence>
<dbReference type="AlphaFoldDB" id="A0AAE3FU65"/>